<dbReference type="EMBL" id="VSRR010000124">
    <property type="protein sequence ID" value="MPC10611.1"/>
    <property type="molecule type" value="Genomic_DNA"/>
</dbReference>
<keyword evidence="2" id="KW-1185">Reference proteome</keyword>
<proteinExistence type="predicted"/>
<dbReference type="Proteomes" id="UP000324222">
    <property type="component" value="Unassembled WGS sequence"/>
</dbReference>
<organism evidence="1 2">
    <name type="scientific">Portunus trituberculatus</name>
    <name type="common">Swimming crab</name>
    <name type="synonym">Neptunus trituberculatus</name>
    <dbReference type="NCBI Taxonomy" id="210409"/>
    <lineage>
        <taxon>Eukaryota</taxon>
        <taxon>Metazoa</taxon>
        <taxon>Ecdysozoa</taxon>
        <taxon>Arthropoda</taxon>
        <taxon>Crustacea</taxon>
        <taxon>Multicrustacea</taxon>
        <taxon>Malacostraca</taxon>
        <taxon>Eumalacostraca</taxon>
        <taxon>Eucarida</taxon>
        <taxon>Decapoda</taxon>
        <taxon>Pleocyemata</taxon>
        <taxon>Brachyura</taxon>
        <taxon>Eubrachyura</taxon>
        <taxon>Portunoidea</taxon>
        <taxon>Portunidae</taxon>
        <taxon>Portuninae</taxon>
        <taxon>Portunus</taxon>
    </lineage>
</organism>
<evidence type="ECO:0000313" key="1">
    <source>
        <dbReference type="EMBL" id="MPC10611.1"/>
    </source>
</evidence>
<accession>A0A5B7CPA0</accession>
<gene>
    <name evidence="1" type="ORF">E2C01_003248</name>
</gene>
<evidence type="ECO:0000313" key="2">
    <source>
        <dbReference type="Proteomes" id="UP000324222"/>
    </source>
</evidence>
<dbReference type="AlphaFoldDB" id="A0A5B7CPA0"/>
<name>A0A5B7CPA0_PORTR</name>
<reference evidence="1 2" key="1">
    <citation type="submission" date="2019-05" db="EMBL/GenBank/DDBJ databases">
        <title>Another draft genome of Portunus trituberculatus and its Hox gene families provides insights of decapod evolution.</title>
        <authorList>
            <person name="Jeong J.-H."/>
            <person name="Song I."/>
            <person name="Kim S."/>
            <person name="Choi T."/>
            <person name="Kim D."/>
            <person name="Ryu S."/>
            <person name="Kim W."/>
        </authorList>
    </citation>
    <scope>NUCLEOTIDE SEQUENCE [LARGE SCALE GENOMIC DNA]</scope>
    <source>
        <tissue evidence="1">Muscle</tissue>
    </source>
</reference>
<comment type="caution">
    <text evidence="1">The sequence shown here is derived from an EMBL/GenBank/DDBJ whole genome shotgun (WGS) entry which is preliminary data.</text>
</comment>
<sequence>MCSSLLQLPSPSLTAAIVKSTSSPRVFFRGKFPSDISVGRWLRGLEVVTLGLVSRPRGEQLGDRWLLPKSFQVISFASVTYQRQVGPECVRSQARPSPAGRVRVTCTLLTLMKVNTGFRRCRWRPATAAADSSG</sequence>
<protein>
    <submittedName>
        <fullName evidence="1">Uncharacterized protein</fullName>
    </submittedName>
</protein>